<dbReference type="InterPro" id="IPR050204">
    <property type="entry name" value="AraC_XylS_family_regulators"/>
</dbReference>
<dbReference type="InterPro" id="IPR020449">
    <property type="entry name" value="Tscrpt_reg_AraC-type_HTH"/>
</dbReference>
<keyword evidence="2" id="KW-0238">DNA-binding</keyword>
<dbReference type="Pfam" id="PF02311">
    <property type="entry name" value="AraC_binding"/>
    <property type="match status" value="1"/>
</dbReference>
<dbReference type="SMART" id="SM00342">
    <property type="entry name" value="HTH_ARAC"/>
    <property type="match status" value="1"/>
</dbReference>
<evidence type="ECO:0000313" key="7">
    <source>
        <dbReference type="Proteomes" id="UP001165541"/>
    </source>
</evidence>
<protein>
    <submittedName>
        <fullName evidence="6">AraC family transcriptional regulator</fullName>
    </submittedName>
</protein>
<dbReference type="InterPro" id="IPR009057">
    <property type="entry name" value="Homeodomain-like_sf"/>
</dbReference>
<keyword evidence="1" id="KW-0805">Transcription regulation</keyword>
<dbReference type="PROSITE" id="PS01124">
    <property type="entry name" value="HTH_ARAC_FAMILY_2"/>
    <property type="match status" value="1"/>
</dbReference>
<evidence type="ECO:0000256" key="2">
    <source>
        <dbReference type="ARBA" id="ARBA00023125"/>
    </source>
</evidence>
<feature type="domain" description="HTH araC/xylS-type" evidence="5">
    <location>
        <begin position="162"/>
        <end position="259"/>
    </location>
</feature>
<reference evidence="6" key="1">
    <citation type="submission" date="2022-05" db="EMBL/GenBank/DDBJ databases">
        <title>Schlegelella sp. nov., isolated from mangrove soil.</title>
        <authorList>
            <person name="Liu Y."/>
            <person name="Ge X."/>
            <person name="Liu W."/>
        </authorList>
    </citation>
    <scope>NUCLEOTIDE SEQUENCE</scope>
    <source>
        <strain evidence="6">S2-27</strain>
    </source>
</reference>
<keyword evidence="4" id="KW-0804">Transcription</keyword>
<dbReference type="InterPro" id="IPR003313">
    <property type="entry name" value="AraC-bd"/>
</dbReference>
<evidence type="ECO:0000256" key="4">
    <source>
        <dbReference type="ARBA" id="ARBA00023163"/>
    </source>
</evidence>
<dbReference type="Gene3D" id="1.10.10.60">
    <property type="entry name" value="Homeodomain-like"/>
    <property type="match status" value="2"/>
</dbReference>
<gene>
    <name evidence="6" type="ORF">M8A51_23755</name>
</gene>
<proteinExistence type="predicted"/>
<dbReference type="PANTHER" id="PTHR46796">
    <property type="entry name" value="HTH-TYPE TRANSCRIPTIONAL ACTIVATOR RHAS-RELATED"/>
    <property type="match status" value="1"/>
</dbReference>
<dbReference type="InterPro" id="IPR018060">
    <property type="entry name" value="HTH_AraC"/>
</dbReference>
<sequence>MTTVPSRLKPLPMPGCGRAEALIATEPDARFALHAHAEWSVGAILAGVCQFACEGRPHGAAAGDLVVMAPQALHTAGASAGRFEMVMLYVPPTWVASTTGWPADPLPARQGAVWRDAGLADALGAAVAGDASRLPALLRRILAGAAERAPATAQRPRDPRVNALCTLLQDDDAAAPDLPALARRLGMSREHAHRLFRAAVGLTPAHYARLARITRAKAMLRDGETAAEVAAACGFADQAHFARWFRRCFGVTPSRYGREGV</sequence>
<evidence type="ECO:0000259" key="5">
    <source>
        <dbReference type="PROSITE" id="PS01124"/>
    </source>
</evidence>
<accession>A0ABT0YUX8</accession>
<dbReference type="Proteomes" id="UP001165541">
    <property type="component" value="Unassembled WGS sequence"/>
</dbReference>
<dbReference type="PRINTS" id="PR00032">
    <property type="entry name" value="HTHARAC"/>
</dbReference>
<evidence type="ECO:0000256" key="3">
    <source>
        <dbReference type="ARBA" id="ARBA00023159"/>
    </source>
</evidence>
<dbReference type="InterPro" id="IPR014710">
    <property type="entry name" value="RmlC-like_jellyroll"/>
</dbReference>
<evidence type="ECO:0000256" key="1">
    <source>
        <dbReference type="ARBA" id="ARBA00023015"/>
    </source>
</evidence>
<organism evidence="6 7">
    <name type="scientific">Caldimonas mangrovi</name>
    <dbReference type="NCBI Taxonomy" id="2944811"/>
    <lineage>
        <taxon>Bacteria</taxon>
        <taxon>Pseudomonadati</taxon>
        <taxon>Pseudomonadota</taxon>
        <taxon>Betaproteobacteria</taxon>
        <taxon>Burkholderiales</taxon>
        <taxon>Sphaerotilaceae</taxon>
        <taxon>Caldimonas</taxon>
    </lineage>
</organism>
<dbReference type="EMBL" id="JAMKFE010000020">
    <property type="protein sequence ID" value="MCM5682557.1"/>
    <property type="molecule type" value="Genomic_DNA"/>
</dbReference>
<name>A0ABT0YUX8_9BURK</name>
<keyword evidence="3" id="KW-0010">Activator</keyword>
<comment type="caution">
    <text evidence="6">The sequence shown here is derived from an EMBL/GenBank/DDBJ whole genome shotgun (WGS) entry which is preliminary data.</text>
</comment>
<dbReference type="RefSeq" id="WP_251781054.1">
    <property type="nucleotide sequence ID" value="NZ_JAMKFE010000020.1"/>
</dbReference>
<dbReference type="SUPFAM" id="SSF51215">
    <property type="entry name" value="Regulatory protein AraC"/>
    <property type="match status" value="1"/>
</dbReference>
<evidence type="ECO:0000313" key="6">
    <source>
        <dbReference type="EMBL" id="MCM5682557.1"/>
    </source>
</evidence>
<dbReference type="Gene3D" id="2.60.120.10">
    <property type="entry name" value="Jelly Rolls"/>
    <property type="match status" value="1"/>
</dbReference>
<dbReference type="Pfam" id="PF12833">
    <property type="entry name" value="HTH_18"/>
    <property type="match status" value="1"/>
</dbReference>
<dbReference type="SUPFAM" id="SSF46689">
    <property type="entry name" value="Homeodomain-like"/>
    <property type="match status" value="2"/>
</dbReference>
<dbReference type="InterPro" id="IPR037923">
    <property type="entry name" value="HTH-like"/>
</dbReference>
<keyword evidence="7" id="KW-1185">Reference proteome</keyword>